<reference evidence="2" key="1">
    <citation type="journal article" date="2019" name="Int. J. Syst. Evol. Microbiol.">
        <title>The Global Catalogue of Microorganisms (GCM) 10K type strain sequencing project: providing services to taxonomists for standard genome sequencing and annotation.</title>
        <authorList>
            <consortium name="The Broad Institute Genomics Platform"/>
            <consortium name="The Broad Institute Genome Sequencing Center for Infectious Disease"/>
            <person name="Wu L."/>
            <person name="Ma J."/>
        </authorList>
    </citation>
    <scope>NUCLEOTIDE SEQUENCE [LARGE SCALE GENOMIC DNA]</scope>
    <source>
        <strain evidence="2">CCUG 36916</strain>
    </source>
</reference>
<protein>
    <submittedName>
        <fullName evidence="1">Uncharacterized protein</fullName>
    </submittedName>
</protein>
<keyword evidence="2" id="KW-1185">Reference proteome</keyword>
<dbReference type="Proteomes" id="UP001596237">
    <property type="component" value="Unassembled WGS sequence"/>
</dbReference>
<proteinExistence type="predicted"/>
<gene>
    <name evidence="1" type="ORF">ACFQDP_22490</name>
</gene>
<dbReference type="EMBL" id="JBHSTT010000089">
    <property type="protein sequence ID" value="MFC6392080.1"/>
    <property type="molecule type" value="Genomic_DNA"/>
</dbReference>
<dbReference type="RefSeq" id="WP_192283102.1">
    <property type="nucleotide sequence ID" value="NZ_JBHSTT010000089.1"/>
</dbReference>
<evidence type="ECO:0000313" key="1">
    <source>
        <dbReference type="EMBL" id="MFC6392080.1"/>
    </source>
</evidence>
<sequence>MVAEVIQLVELAEQDRRLVASLPVLDERDEIELRLIRSNGEVQIARLPPRAARMIGALLNGLGYEKRVVLLSEGCADLISSKS</sequence>
<name>A0ABW1WY31_9HYPH</name>
<organism evidence="1 2">
    <name type="scientific">Methylorubrum zatmanii</name>
    <dbReference type="NCBI Taxonomy" id="29429"/>
    <lineage>
        <taxon>Bacteria</taxon>
        <taxon>Pseudomonadati</taxon>
        <taxon>Pseudomonadota</taxon>
        <taxon>Alphaproteobacteria</taxon>
        <taxon>Hyphomicrobiales</taxon>
        <taxon>Methylobacteriaceae</taxon>
        <taxon>Methylorubrum</taxon>
    </lineage>
</organism>
<evidence type="ECO:0000313" key="2">
    <source>
        <dbReference type="Proteomes" id="UP001596237"/>
    </source>
</evidence>
<comment type="caution">
    <text evidence="1">The sequence shown here is derived from an EMBL/GenBank/DDBJ whole genome shotgun (WGS) entry which is preliminary data.</text>
</comment>
<accession>A0ABW1WY31</accession>